<reference evidence="2" key="1">
    <citation type="submission" date="2016-10" db="EMBL/GenBank/DDBJ databases">
        <authorList>
            <person name="Varghese N."/>
            <person name="Submissions S."/>
        </authorList>
    </citation>
    <scope>NUCLEOTIDE SEQUENCE [LARGE SCALE GENOMIC DNA]</scope>
    <source>
        <strain evidence="2">DSM 13327</strain>
    </source>
</reference>
<evidence type="ECO:0000313" key="2">
    <source>
        <dbReference type="Proteomes" id="UP000199520"/>
    </source>
</evidence>
<dbReference type="EMBL" id="FOTS01000032">
    <property type="protein sequence ID" value="SFM00752.1"/>
    <property type="molecule type" value="Genomic_DNA"/>
</dbReference>
<accession>A0A1I4MBM3</accession>
<keyword evidence="2" id="KW-1185">Reference proteome</keyword>
<dbReference type="AlphaFoldDB" id="A0A1I4MBM3"/>
<gene>
    <name evidence="1" type="ORF">SAMN04490355_103214</name>
</gene>
<protein>
    <submittedName>
        <fullName evidence="1">Uncharacterized protein</fullName>
    </submittedName>
</protein>
<proteinExistence type="predicted"/>
<dbReference type="Proteomes" id="UP000199520">
    <property type="component" value="Unassembled WGS sequence"/>
</dbReference>
<name>A0A1I4MBM3_9FIRM</name>
<evidence type="ECO:0000313" key="1">
    <source>
        <dbReference type="EMBL" id="SFM00752.1"/>
    </source>
</evidence>
<organism evidence="1 2">
    <name type="scientific">Pelosinus propionicus DSM 13327</name>
    <dbReference type="NCBI Taxonomy" id="1123291"/>
    <lineage>
        <taxon>Bacteria</taxon>
        <taxon>Bacillati</taxon>
        <taxon>Bacillota</taxon>
        <taxon>Negativicutes</taxon>
        <taxon>Selenomonadales</taxon>
        <taxon>Sporomusaceae</taxon>
        <taxon>Pelosinus</taxon>
    </lineage>
</organism>
<sequence>MGVAEVKRSTVGADGDIVAEIVVVDAVAGGHPAYGQGVAGAAEVIDTELGAVAGAAGVAAAPVVAVEGAAGFGRGGCFYGQVGGAGLFAGRQGGLGVDAGEVVDEKQGPFERLTGNDGARTGGEQHGAQAVRGDRAVTGNVHLAVGAGDDGDFDDAVPDILGRQVGKGDEVALPAEILGDFAGQPVQFTQGTFFAGFVLHDL</sequence>
<dbReference type="STRING" id="1123291.SAMN04490355_103214"/>